<dbReference type="Proteomes" id="UP000494165">
    <property type="component" value="Unassembled WGS sequence"/>
</dbReference>
<evidence type="ECO:0000313" key="2">
    <source>
        <dbReference type="EMBL" id="CAB3360104.1"/>
    </source>
</evidence>
<feature type="compositionally biased region" description="Basic and acidic residues" evidence="1">
    <location>
        <begin position="24"/>
        <end position="36"/>
    </location>
</feature>
<accession>A0A8S1BMG4</accession>
<feature type="compositionally biased region" description="Basic and acidic residues" evidence="1">
    <location>
        <begin position="86"/>
        <end position="113"/>
    </location>
</feature>
<dbReference type="AlphaFoldDB" id="A0A8S1BMG4"/>
<feature type="compositionally biased region" description="Basic residues" evidence="1">
    <location>
        <begin position="180"/>
        <end position="196"/>
    </location>
</feature>
<dbReference type="EMBL" id="CADEPI010000002">
    <property type="protein sequence ID" value="CAB3360104.1"/>
    <property type="molecule type" value="Genomic_DNA"/>
</dbReference>
<organism evidence="2 3">
    <name type="scientific">Cloeon dipterum</name>
    <dbReference type="NCBI Taxonomy" id="197152"/>
    <lineage>
        <taxon>Eukaryota</taxon>
        <taxon>Metazoa</taxon>
        <taxon>Ecdysozoa</taxon>
        <taxon>Arthropoda</taxon>
        <taxon>Hexapoda</taxon>
        <taxon>Insecta</taxon>
        <taxon>Pterygota</taxon>
        <taxon>Palaeoptera</taxon>
        <taxon>Ephemeroptera</taxon>
        <taxon>Pisciforma</taxon>
        <taxon>Baetidae</taxon>
        <taxon>Cloeon</taxon>
    </lineage>
</organism>
<feature type="compositionally biased region" description="Basic residues" evidence="1">
    <location>
        <begin position="244"/>
        <end position="257"/>
    </location>
</feature>
<sequence length="574" mass="65974">MKKHSTELYTMPKTRRNRSGNRGGNDRAKLRMDDVRGGVSSGAARRENDQRRARRRSNSPRRRELGHVMQNARRDTGGQSAYWTKKLLEAEARVPDRWRHSGFDEMYREELRKSSRSRSSSSSSQTSRSRSPLDRPKSPVNRRPRTPISKVSKEKTQKTRPRSPPSPPSRHSNSRERSRGRPRTPAHRRGGHRRTNRSSSFSSSGSESSCSDEDCSVCSPKHRKQPRNSRTPPSPSPPPMPAKKTIKRVVSNKKTGRKTPPEPTGGRKKQRVGRPKSPPLPRTPVESSSGSSSSSSDSEDSSGEINEAPKMTLSERFGKMAQWSVDRREYDSVSMKITKDSAAPGVKVVIADDAVELDFPLSRHERPVVRRESPERDYAFHYERRRCFFERTYTEERPPGPDAPVNWSDPLIRYSYYRRKGLLWDTDVSFDEYFKWETWWQRYQEWLEVERACYGEDAALDNARRERERDWESYRFSNLGRSPLERENLPLPRNEPWSAKKSGLGKNRKPENLAWSAVENGVDHHIISNAESAPASWYCVSLAILLKSKMASVGVKHEELEQSEHDTLRHVIGK</sequence>
<feature type="compositionally biased region" description="Basic and acidic residues" evidence="1">
    <location>
        <begin position="61"/>
        <end position="76"/>
    </location>
</feature>
<gene>
    <name evidence="2" type="ORF">CLODIP_2_CD07821</name>
</gene>
<dbReference type="InterPro" id="IPR043407">
    <property type="entry name" value="Nkap_D1"/>
</dbReference>
<dbReference type="PANTHER" id="PTHR46940">
    <property type="entry name" value="NKAP DOMAIN-CONTAINING 1"/>
    <property type="match status" value="1"/>
</dbReference>
<name>A0A8S1BMG4_9INSE</name>
<keyword evidence="3" id="KW-1185">Reference proteome</keyword>
<feature type="region of interest" description="Disordered" evidence="1">
    <location>
        <begin position="1"/>
        <end position="313"/>
    </location>
</feature>
<dbReference type="PANTHER" id="PTHR46940:SF1">
    <property type="entry name" value="NKAP DOMAIN CONTAINING 1"/>
    <property type="match status" value="1"/>
</dbReference>
<dbReference type="OrthoDB" id="8197488at2759"/>
<feature type="compositionally biased region" description="Pro residues" evidence="1">
    <location>
        <begin position="232"/>
        <end position="241"/>
    </location>
</feature>
<protein>
    <submittedName>
        <fullName evidence="2">Uncharacterized protein</fullName>
    </submittedName>
</protein>
<reference evidence="2 3" key="1">
    <citation type="submission" date="2020-04" db="EMBL/GenBank/DDBJ databases">
        <authorList>
            <person name="Alioto T."/>
            <person name="Alioto T."/>
            <person name="Gomez Garrido J."/>
        </authorList>
    </citation>
    <scope>NUCLEOTIDE SEQUENCE [LARGE SCALE GENOMIC DNA]</scope>
</reference>
<evidence type="ECO:0000313" key="3">
    <source>
        <dbReference type="Proteomes" id="UP000494165"/>
    </source>
</evidence>
<proteinExistence type="predicted"/>
<feature type="compositionally biased region" description="Low complexity" evidence="1">
    <location>
        <begin position="117"/>
        <end position="130"/>
    </location>
</feature>
<comment type="caution">
    <text evidence="2">The sequence shown here is derived from an EMBL/GenBank/DDBJ whole genome shotgun (WGS) entry which is preliminary data.</text>
</comment>
<feature type="compositionally biased region" description="Low complexity" evidence="1">
    <location>
        <begin position="198"/>
        <end position="209"/>
    </location>
</feature>
<dbReference type="Pfam" id="PF15692">
    <property type="entry name" value="NKAP"/>
    <property type="match status" value="1"/>
</dbReference>
<feature type="compositionally biased region" description="Low complexity" evidence="1">
    <location>
        <begin position="286"/>
        <end position="296"/>
    </location>
</feature>
<evidence type="ECO:0000256" key="1">
    <source>
        <dbReference type="SAM" id="MobiDB-lite"/>
    </source>
</evidence>